<dbReference type="InterPro" id="IPR024324">
    <property type="entry name" value="Condensin_cplx_su1_N"/>
</dbReference>
<evidence type="ECO:0000256" key="2">
    <source>
        <dbReference type="ARBA" id="ARBA00004286"/>
    </source>
</evidence>
<evidence type="ECO:0000259" key="11">
    <source>
        <dbReference type="Pfam" id="PF12717"/>
    </source>
</evidence>
<keyword evidence="9" id="KW-0131">Cell cycle</keyword>
<dbReference type="InterPro" id="IPR016024">
    <property type="entry name" value="ARM-type_fold"/>
</dbReference>
<proteinExistence type="inferred from homology"/>
<dbReference type="InterPro" id="IPR007673">
    <property type="entry name" value="Condensin_cplx_su1"/>
</dbReference>
<feature type="region of interest" description="Disordered" evidence="10">
    <location>
        <begin position="1317"/>
        <end position="1410"/>
    </location>
</feature>
<feature type="region of interest" description="Disordered" evidence="10">
    <location>
        <begin position="1576"/>
        <end position="1619"/>
    </location>
</feature>
<dbReference type="EMBL" id="CAJPEX010002246">
    <property type="protein sequence ID" value="CAG0920709.1"/>
    <property type="molecule type" value="Genomic_DNA"/>
</dbReference>
<dbReference type="Pfam" id="PF12717">
    <property type="entry name" value="Cnd1"/>
    <property type="match status" value="1"/>
</dbReference>
<evidence type="ECO:0000313" key="13">
    <source>
        <dbReference type="EMBL" id="CAD7280557.1"/>
    </source>
</evidence>
<dbReference type="EMBL" id="OA884283">
    <property type="protein sequence ID" value="CAD7280557.1"/>
    <property type="molecule type" value="Genomic_DNA"/>
</dbReference>
<evidence type="ECO:0000256" key="8">
    <source>
        <dbReference type="ARBA" id="ARBA00023242"/>
    </source>
</evidence>
<dbReference type="GO" id="GO:0010032">
    <property type="term" value="P:meiotic chromosome condensation"/>
    <property type="evidence" value="ECO:0007669"/>
    <property type="project" value="TreeGrafter"/>
</dbReference>
<evidence type="ECO:0000259" key="12">
    <source>
        <dbReference type="Pfam" id="PF12922"/>
    </source>
</evidence>
<dbReference type="PIRSF" id="PIRSF017127">
    <property type="entry name" value="Condensin_D2"/>
    <property type="match status" value="1"/>
</dbReference>
<protein>
    <recommendedName>
        <fullName evidence="15">Condensin complex subunit 1</fullName>
    </recommendedName>
</protein>
<accession>A0A7R9BUM3</accession>
<dbReference type="Gene3D" id="1.25.10.10">
    <property type="entry name" value="Leucine-rich Repeat Variant"/>
    <property type="match status" value="2"/>
</dbReference>
<keyword evidence="4" id="KW-0158">Chromosome</keyword>
<reference evidence="13" key="1">
    <citation type="submission" date="2020-11" db="EMBL/GenBank/DDBJ databases">
        <authorList>
            <person name="Tran Van P."/>
        </authorList>
    </citation>
    <scope>NUCLEOTIDE SEQUENCE</scope>
</reference>
<dbReference type="GO" id="GO:0005634">
    <property type="term" value="C:nucleus"/>
    <property type="evidence" value="ECO:0007669"/>
    <property type="project" value="UniProtKB-SubCell"/>
</dbReference>
<evidence type="ECO:0000256" key="1">
    <source>
        <dbReference type="ARBA" id="ARBA00004123"/>
    </source>
</evidence>
<keyword evidence="8" id="KW-0539">Nucleus</keyword>
<evidence type="ECO:0000256" key="5">
    <source>
        <dbReference type="ARBA" id="ARBA00022618"/>
    </source>
</evidence>
<feature type="domain" description="Condensin complex subunit 1 C-terminal" evidence="11">
    <location>
        <begin position="1081"/>
        <end position="1243"/>
    </location>
</feature>
<comment type="similarity">
    <text evidence="3">Belongs to the CND1 (condensin subunit 1) family.</text>
</comment>
<feature type="non-terminal residue" evidence="13">
    <location>
        <position position="1"/>
    </location>
</feature>
<sequence>MAVVEFRIPGNLRDLVGSADEGNFAVSAIYNAEDLPYRLRDALDECQSNGCAAVVDNFDVLYSTLLCFKDLEGSSKRRAWEFVVTAVRSLGKDLVYLNDEKKSLDPDRRAIDRNLMKMTSFLACELAELFEQETFDSKLTKSNKKGQSSSVTPLDWSKEKLRMISALISLCGCSLNRLFDPPLVDPAVVNAYGNLACSILRDPTILHVKSVPLKNVVFDLIGVLVRRFSHQSRCALNLVQGVQLYEHFADVAVDCLSYLLGLPEKKEYMIFASSVVTNIAQTNPEDVNRDVKASKGYSSFLMSLARKQPGVFKHAIKYLIEHLEGESHNMRIAVLTVLKECIRHLTTDEMTEEDHERVDEYFQFLCDHTEDVISFVRKDALSLLAELAMPRNMTNDEFLDAILAQVAPRVPLETYIPVVRYAGMVKICDERMFDKASTVRKAATNFLRILTIYNPYYSCFGKENLDTLIKEREEKLQQKINELKPAEHSEAETERLRNLLLKLPVDAEEPQDVPHQDGELSIRGVKLLFHAYQIFTRYHGAEPPVVPAELDPQTAAIESDDVAKLSEIRLLRRNLEFLRAAIEYRDGIKHCMGQMCKLLRSTAASDVTEAIRYFTETYTLNMDESLLPLRRMLMLMKSKDESIVKAVREAYELLYLRVQFPGEMDPSEREVRTRLQIVKNLSEIVLKANQGELAALELLVQKCYEEGKLDAATTDTLWDRFAYKIAGTTPEHSHCALILLGMATSADPTIGLKNLDVFVEYGLKRAYEVENGCVVRTNLSIAADVLQVLRKLVYLSIHGTKPSTSSLAPKRGKKTNLDATPEPNPAEGPRFSRFPSSHPVIQETVKLVKMSFFSAKDRMYAPMAAAAVKFIFIASQEPLELCKQLVHLVTAAIRTSDENSPSQDFPPRGMMASVLTRSFALLGELALGLAEYLDMQVRPELRRREQEKQREKDERRRKAGMKPSSVVRNKRMSVRSEKLGDLSGDFELDLELGLAAANCEDAVSEAVREICEKKIVTGNGWLAQFAPLILLACKDPDTFRQVDLRRAAIVALGKYMLVSKSFCEQHAVLLFTIMEKDPDEIIRSNCVVLACDLAVRFPKQIDPYTNKIFLRLSDECLHVRLTALKLITEMILNDIFKVRGYIADVARCIVDDDLDVSSLTREFFRELSKKNNMLYNTLPDLISGLMDPTKPLEQEEFQIITRFVFSLIDKDKQMEVLVEKICGRLGAAITDKPQQWENLAYCLGLIKYNEKTLKKLMENFACFKSKLHVNGVHNTLLAILTQAKGSMKDRPVLLGEFENLVQQEREKSVGDKEAVELGHEAQNQARQKKATGKKDTRRQLREITNTPSDDEDFAGGDADEEPPASRSRPARRKAVPSRRALSDDEDNNEQDNPSNDSDDDNGSVAPPPRLKMSDLLQKEKMVLQVVNAELLKQETLTKKERKALAIKITQDIIEDLFDRVELEHLKELNSTACRQIASEPDRLVTNDYVNANPVKVLKAEMRKLSQIREQFPEQLANAFGEVVKKSWKNISTECDRAVLEHAKQVLGPSREHLLESNKLPSQVDEVAVEVDKLTQAVVPPRRPKPVAPQQLPSHALDRLPQSSEGYLPAEFDPAYETEP</sequence>
<evidence type="ECO:0000256" key="9">
    <source>
        <dbReference type="ARBA" id="ARBA00023306"/>
    </source>
</evidence>
<dbReference type="Proteomes" id="UP000678499">
    <property type="component" value="Unassembled WGS sequence"/>
</dbReference>
<dbReference type="GO" id="GO:0000796">
    <property type="term" value="C:condensin complex"/>
    <property type="evidence" value="ECO:0007669"/>
    <property type="project" value="TreeGrafter"/>
</dbReference>
<feature type="compositionally biased region" description="Acidic residues" evidence="10">
    <location>
        <begin position="1348"/>
        <end position="1362"/>
    </location>
</feature>
<evidence type="ECO:0008006" key="15">
    <source>
        <dbReference type="Google" id="ProtNLM"/>
    </source>
</evidence>
<dbReference type="InterPro" id="IPR026971">
    <property type="entry name" value="CND1/NCAPD3"/>
</dbReference>
<keyword evidence="7" id="KW-0226">DNA condensation</keyword>
<dbReference type="InterPro" id="IPR032682">
    <property type="entry name" value="Cnd1_C"/>
</dbReference>
<dbReference type="SUPFAM" id="SSF48371">
    <property type="entry name" value="ARM repeat"/>
    <property type="match status" value="1"/>
</dbReference>
<feature type="compositionally biased region" description="Basic and acidic residues" evidence="10">
    <location>
        <begin position="1332"/>
        <end position="1341"/>
    </location>
</feature>
<dbReference type="InterPro" id="IPR011989">
    <property type="entry name" value="ARM-like"/>
</dbReference>
<feature type="region of interest" description="Disordered" evidence="10">
    <location>
        <begin position="942"/>
        <end position="966"/>
    </location>
</feature>
<dbReference type="PANTHER" id="PTHR14222:SF2">
    <property type="entry name" value="CONDENSIN COMPLEX SUBUNIT 1"/>
    <property type="match status" value="1"/>
</dbReference>
<dbReference type="GO" id="GO:0000779">
    <property type="term" value="C:condensed chromosome, centromeric region"/>
    <property type="evidence" value="ECO:0007669"/>
    <property type="project" value="TreeGrafter"/>
</dbReference>
<evidence type="ECO:0000256" key="3">
    <source>
        <dbReference type="ARBA" id="ARBA00009606"/>
    </source>
</evidence>
<gene>
    <name evidence="13" type="ORF">NMOB1V02_LOCUS8216</name>
</gene>
<feature type="region of interest" description="Disordered" evidence="10">
    <location>
        <begin position="802"/>
        <end position="836"/>
    </location>
</feature>
<evidence type="ECO:0000256" key="6">
    <source>
        <dbReference type="ARBA" id="ARBA00022776"/>
    </source>
</evidence>
<name>A0A7R9BUM3_9CRUS</name>
<comment type="subcellular location">
    <subcellularLocation>
        <location evidence="2">Chromosome</location>
    </subcellularLocation>
    <subcellularLocation>
        <location evidence="1">Nucleus</location>
    </subcellularLocation>
</comment>
<evidence type="ECO:0000256" key="7">
    <source>
        <dbReference type="ARBA" id="ARBA00023067"/>
    </source>
</evidence>
<dbReference type="Pfam" id="PF12922">
    <property type="entry name" value="Cnd1_N"/>
    <property type="match status" value="1"/>
</dbReference>
<keyword evidence="5" id="KW-0132">Cell division</keyword>
<keyword evidence="6" id="KW-0498">Mitosis</keyword>
<evidence type="ECO:0000256" key="4">
    <source>
        <dbReference type="ARBA" id="ARBA00022454"/>
    </source>
</evidence>
<dbReference type="PANTHER" id="PTHR14222">
    <property type="entry name" value="CONDENSIN"/>
    <property type="match status" value="1"/>
</dbReference>
<dbReference type="GO" id="GO:0042393">
    <property type="term" value="F:histone binding"/>
    <property type="evidence" value="ECO:0007669"/>
    <property type="project" value="TreeGrafter"/>
</dbReference>
<feature type="domain" description="Condensin complex subunit 1 N-terminal" evidence="12">
    <location>
        <begin position="74"/>
        <end position="232"/>
    </location>
</feature>
<evidence type="ECO:0000313" key="14">
    <source>
        <dbReference type="Proteomes" id="UP000678499"/>
    </source>
</evidence>
<dbReference type="GO" id="GO:0007076">
    <property type="term" value="P:mitotic chromosome condensation"/>
    <property type="evidence" value="ECO:0007669"/>
    <property type="project" value="InterPro"/>
</dbReference>
<keyword evidence="14" id="KW-1185">Reference proteome</keyword>
<organism evidence="13">
    <name type="scientific">Notodromas monacha</name>
    <dbReference type="NCBI Taxonomy" id="399045"/>
    <lineage>
        <taxon>Eukaryota</taxon>
        <taxon>Metazoa</taxon>
        <taxon>Ecdysozoa</taxon>
        <taxon>Arthropoda</taxon>
        <taxon>Crustacea</taxon>
        <taxon>Oligostraca</taxon>
        <taxon>Ostracoda</taxon>
        <taxon>Podocopa</taxon>
        <taxon>Podocopida</taxon>
        <taxon>Cypridocopina</taxon>
        <taxon>Cypridoidea</taxon>
        <taxon>Cyprididae</taxon>
        <taxon>Notodromas</taxon>
    </lineage>
</organism>
<evidence type="ECO:0000256" key="10">
    <source>
        <dbReference type="SAM" id="MobiDB-lite"/>
    </source>
</evidence>
<dbReference type="OrthoDB" id="436262at2759"/>
<dbReference type="GO" id="GO:0051301">
    <property type="term" value="P:cell division"/>
    <property type="evidence" value="ECO:0007669"/>
    <property type="project" value="UniProtKB-KW"/>
</dbReference>
<feature type="compositionally biased region" description="Basic and acidic residues" evidence="10">
    <location>
        <begin position="942"/>
        <end position="956"/>
    </location>
</feature>